<dbReference type="EMBL" id="RRYP01012049">
    <property type="protein sequence ID" value="TNV77357.1"/>
    <property type="molecule type" value="Genomic_DNA"/>
</dbReference>
<gene>
    <name evidence="2" type="ORF">FGO68_gene1502</name>
</gene>
<dbReference type="AlphaFoldDB" id="A0A8J8T075"/>
<feature type="transmembrane region" description="Helical" evidence="1">
    <location>
        <begin position="86"/>
        <end position="106"/>
    </location>
</feature>
<evidence type="ECO:0000256" key="1">
    <source>
        <dbReference type="SAM" id="Phobius"/>
    </source>
</evidence>
<organism evidence="2 3">
    <name type="scientific">Halteria grandinella</name>
    <dbReference type="NCBI Taxonomy" id="5974"/>
    <lineage>
        <taxon>Eukaryota</taxon>
        <taxon>Sar</taxon>
        <taxon>Alveolata</taxon>
        <taxon>Ciliophora</taxon>
        <taxon>Intramacronucleata</taxon>
        <taxon>Spirotrichea</taxon>
        <taxon>Stichotrichia</taxon>
        <taxon>Sporadotrichida</taxon>
        <taxon>Halteriidae</taxon>
        <taxon>Halteria</taxon>
    </lineage>
</organism>
<keyword evidence="1" id="KW-0812">Transmembrane</keyword>
<feature type="transmembrane region" description="Helical" evidence="1">
    <location>
        <begin position="59"/>
        <end position="79"/>
    </location>
</feature>
<reference evidence="2" key="1">
    <citation type="submission" date="2019-06" db="EMBL/GenBank/DDBJ databases">
        <authorList>
            <person name="Zheng W."/>
        </authorList>
    </citation>
    <scope>NUCLEOTIDE SEQUENCE</scope>
    <source>
        <strain evidence="2">QDHG01</strain>
    </source>
</reference>
<protein>
    <submittedName>
        <fullName evidence="2">Uncharacterized protein</fullName>
    </submittedName>
</protein>
<name>A0A8J8T075_HALGN</name>
<sequence>MDLAQTKQIYRIIFRRTAQWFFLTIFTTFAGFLNAQLLYQYQLILLGIKNDASEFLKFGIYTGNSLIVACGLGACIYFYKQSHILYRLLLIYQIAWIIFFIADSYIRYSSWNSNELLRFWLLLMINLSISILFGIIYLIYNKFWLNRNDQFERRKLEIYEKRKLNAHQRRGLM</sequence>
<keyword evidence="1" id="KW-0472">Membrane</keyword>
<dbReference type="Proteomes" id="UP000785679">
    <property type="component" value="Unassembled WGS sequence"/>
</dbReference>
<comment type="caution">
    <text evidence="2">The sequence shown here is derived from an EMBL/GenBank/DDBJ whole genome shotgun (WGS) entry which is preliminary data.</text>
</comment>
<keyword evidence="1" id="KW-1133">Transmembrane helix</keyword>
<accession>A0A8J8T075</accession>
<feature type="transmembrane region" description="Helical" evidence="1">
    <location>
        <begin position="20"/>
        <end position="39"/>
    </location>
</feature>
<proteinExistence type="predicted"/>
<evidence type="ECO:0000313" key="3">
    <source>
        <dbReference type="Proteomes" id="UP000785679"/>
    </source>
</evidence>
<keyword evidence="3" id="KW-1185">Reference proteome</keyword>
<evidence type="ECO:0000313" key="2">
    <source>
        <dbReference type="EMBL" id="TNV77357.1"/>
    </source>
</evidence>
<feature type="transmembrane region" description="Helical" evidence="1">
    <location>
        <begin position="118"/>
        <end position="140"/>
    </location>
</feature>